<dbReference type="GO" id="GO:0005634">
    <property type="term" value="C:nucleus"/>
    <property type="evidence" value="ECO:0007669"/>
    <property type="project" value="TreeGrafter"/>
</dbReference>
<dbReference type="PANTHER" id="PTHR11006:SF53">
    <property type="entry name" value="PROTEIN ARGININE N-METHYLTRANSFERASE 3"/>
    <property type="match status" value="1"/>
</dbReference>
<keyword evidence="2 7" id="KW-0489">Methyltransferase</keyword>
<dbReference type="InterPro" id="IPR036236">
    <property type="entry name" value="Znf_C2H2_sf"/>
</dbReference>
<keyword evidence="3 7" id="KW-0808">Transferase</keyword>
<dbReference type="EMBL" id="KE361643">
    <property type="protein sequence ID" value="EPQ26655.1"/>
    <property type="molecule type" value="Genomic_DNA"/>
</dbReference>
<dbReference type="InterPro" id="IPR029063">
    <property type="entry name" value="SAM-dependent_MTases_sf"/>
</dbReference>
<feature type="region of interest" description="Disordered" evidence="8">
    <location>
        <begin position="152"/>
        <end position="176"/>
    </location>
</feature>
<protein>
    <recommendedName>
        <fullName evidence="1">type I protein arginine methyltransferase</fullName>
        <ecNumber evidence="1">2.1.1.319</ecNumber>
    </recommendedName>
</protein>
<dbReference type="Gene3D" id="2.70.160.11">
    <property type="entry name" value="Hnrnp arginine n-methyltransferase1"/>
    <property type="match status" value="1"/>
</dbReference>
<evidence type="ECO:0000256" key="8">
    <source>
        <dbReference type="SAM" id="MobiDB-lite"/>
    </source>
</evidence>
<feature type="compositionally biased region" description="Low complexity" evidence="8">
    <location>
        <begin position="160"/>
        <end position="176"/>
    </location>
</feature>
<feature type="domain" description="Protein arginine N-methyltransferase" evidence="9">
    <location>
        <begin position="395"/>
        <end position="497"/>
    </location>
</feature>
<dbReference type="SUPFAM" id="SSF53335">
    <property type="entry name" value="S-adenosyl-L-methionine-dependent methyltransferases"/>
    <property type="match status" value="1"/>
</dbReference>
<evidence type="ECO:0000259" key="9">
    <source>
        <dbReference type="Pfam" id="PF22528"/>
    </source>
</evidence>
<dbReference type="EC" id="2.1.1.319" evidence="1"/>
<evidence type="ECO:0000256" key="5">
    <source>
        <dbReference type="ARBA" id="ARBA00047384"/>
    </source>
</evidence>
<evidence type="ECO:0000256" key="6">
    <source>
        <dbReference type="ARBA" id="ARBA00049303"/>
    </source>
</evidence>
<dbReference type="FunFam" id="3.40.50.150:FF:000003">
    <property type="entry name" value="Blast:Protein arginine N-methyltransferase 1"/>
    <property type="match status" value="1"/>
</dbReference>
<dbReference type="PROSITE" id="PS51678">
    <property type="entry name" value="SAM_MT_PRMT"/>
    <property type="match status" value="1"/>
</dbReference>
<gene>
    <name evidence="10" type="ORF">PFL1_05635</name>
</gene>
<feature type="compositionally biased region" description="Polar residues" evidence="8">
    <location>
        <begin position="1"/>
        <end position="11"/>
    </location>
</feature>
<evidence type="ECO:0000313" key="11">
    <source>
        <dbReference type="Proteomes" id="UP000053664"/>
    </source>
</evidence>
<proteinExistence type="predicted"/>
<dbReference type="GO" id="GO:0035242">
    <property type="term" value="F:protein-arginine omega-N asymmetric methyltransferase activity"/>
    <property type="evidence" value="ECO:0007669"/>
    <property type="project" value="UniProtKB-EC"/>
</dbReference>
<comment type="catalytic activity">
    <reaction evidence="5">
        <text>L-arginyl-[protein] + 2 S-adenosyl-L-methionine = N(omega),N(omega)-dimethyl-L-arginyl-[protein] + 2 S-adenosyl-L-homocysteine + 2 H(+)</text>
        <dbReference type="Rhea" id="RHEA:48096"/>
        <dbReference type="Rhea" id="RHEA-COMP:10532"/>
        <dbReference type="Rhea" id="RHEA-COMP:11991"/>
        <dbReference type="ChEBI" id="CHEBI:15378"/>
        <dbReference type="ChEBI" id="CHEBI:29965"/>
        <dbReference type="ChEBI" id="CHEBI:57856"/>
        <dbReference type="ChEBI" id="CHEBI:59789"/>
        <dbReference type="ChEBI" id="CHEBI:61897"/>
        <dbReference type="EC" id="2.1.1.319"/>
    </reaction>
    <physiologicalReaction direction="left-to-right" evidence="5">
        <dbReference type="Rhea" id="RHEA:48097"/>
    </physiologicalReaction>
</comment>
<dbReference type="HOGENOM" id="CLU_017375_6_1_1"/>
<dbReference type="GeneID" id="19319722"/>
<organism evidence="10 11">
    <name type="scientific">Pseudozyma flocculosa PF-1</name>
    <dbReference type="NCBI Taxonomy" id="1277687"/>
    <lineage>
        <taxon>Eukaryota</taxon>
        <taxon>Fungi</taxon>
        <taxon>Dikarya</taxon>
        <taxon>Basidiomycota</taxon>
        <taxon>Ustilaginomycotina</taxon>
        <taxon>Ustilaginomycetes</taxon>
        <taxon>Ustilaginales</taxon>
        <taxon>Ustilaginaceae</taxon>
        <taxon>Pseudozyma</taxon>
    </lineage>
</organism>
<reference evidence="10 11" key="1">
    <citation type="journal article" date="2013" name="Plant Cell">
        <title>The transition from a phytopathogenic smut ancestor to an anamorphic biocontrol agent deciphered by comparative whole-genome analysis.</title>
        <authorList>
            <person name="Lefebvre F."/>
            <person name="Joly D.L."/>
            <person name="Labbe C."/>
            <person name="Teichmann B."/>
            <person name="Linning R."/>
            <person name="Belzile F."/>
            <person name="Bakkeren G."/>
            <person name="Belanger R.R."/>
        </authorList>
    </citation>
    <scope>NUCLEOTIDE SEQUENCE [LARGE SCALE GENOMIC DNA]</scope>
    <source>
        <strain evidence="10 11">PF-1</strain>
    </source>
</reference>
<dbReference type="Pfam" id="PF06325">
    <property type="entry name" value="PrmA"/>
    <property type="match status" value="1"/>
</dbReference>
<dbReference type="SUPFAM" id="SSF57667">
    <property type="entry name" value="beta-beta-alpha zinc fingers"/>
    <property type="match status" value="1"/>
</dbReference>
<evidence type="ECO:0000256" key="3">
    <source>
        <dbReference type="ARBA" id="ARBA00022679"/>
    </source>
</evidence>
<dbReference type="GO" id="GO:0032259">
    <property type="term" value="P:methylation"/>
    <property type="evidence" value="ECO:0007669"/>
    <property type="project" value="UniProtKB-KW"/>
</dbReference>
<accession>A0A061H409</accession>
<evidence type="ECO:0000256" key="2">
    <source>
        <dbReference type="ARBA" id="ARBA00022603"/>
    </source>
</evidence>
<dbReference type="GO" id="GO:0042054">
    <property type="term" value="F:histone methyltransferase activity"/>
    <property type="evidence" value="ECO:0007669"/>
    <property type="project" value="TreeGrafter"/>
</dbReference>
<comment type="catalytic activity">
    <reaction evidence="6">
        <text>L-arginyl-[protein] + S-adenosyl-L-methionine = N(omega)-methyl-L-arginyl-[protein] + S-adenosyl-L-homocysteine + H(+)</text>
        <dbReference type="Rhea" id="RHEA:48100"/>
        <dbReference type="Rhea" id="RHEA-COMP:10532"/>
        <dbReference type="Rhea" id="RHEA-COMP:11990"/>
        <dbReference type="ChEBI" id="CHEBI:15378"/>
        <dbReference type="ChEBI" id="CHEBI:29965"/>
        <dbReference type="ChEBI" id="CHEBI:57856"/>
        <dbReference type="ChEBI" id="CHEBI:59789"/>
        <dbReference type="ChEBI" id="CHEBI:65280"/>
    </reaction>
    <physiologicalReaction direction="left-to-right" evidence="6">
        <dbReference type="Rhea" id="RHEA:48101"/>
    </physiologicalReaction>
</comment>
<dbReference type="InterPro" id="IPR055135">
    <property type="entry name" value="PRMT_dom"/>
</dbReference>
<dbReference type="Pfam" id="PF22528">
    <property type="entry name" value="PRMT_C"/>
    <property type="match status" value="2"/>
</dbReference>
<dbReference type="KEGG" id="pfp:PFL1_05635"/>
<evidence type="ECO:0000256" key="7">
    <source>
        <dbReference type="PROSITE-ProRule" id="PRU01015"/>
    </source>
</evidence>
<evidence type="ECO:0000256" key="4">
    <source>
        <dbReference type="ARBA" id="ARBA00022691"/>
    </source>
</evidence>
<dbReference type="OrthoDB" id="7848332at2759"/>
<sequence length="644" mass="70117">MASATPSSSSRAGGAVRPADDDSASYHSDSSFDSHDDQDWADWVEDQPPALALFPDQDGSYPTLPSALAAIQDGAQKGCDVRNVVRTLDLDTLGAIRLVNRIRRLKLAPSDVNALTGNEDWWQGEQELKPVDGGDEDPLLQFDFDGEQFGDDGHGHLDRASTAAAPTAAAAGGAASEQIEQLQHELEATRATLREVQSRLLATMGVSSSSLDSDRRGPVAGLKPTAKLAKLTPGGKEGRDDDSHYFDSYASNDIHQTMISDRARTLSYARFLLSPANSHLIRGKTVMDVGCGSGILSLFCARAGAKRVVAIDASNVAKRARANVEENGFGHVVTVVQGKVEDLDDELAQYAAGVDLLVSEWMGYFLLYECMLPSVLYARDRYLAPTGILAPSHCRMTLAAVSDQELLHERIHFWNDVHGFRMSEMQKGLYDEAYTEELKNDAVVSDVCDIYDLPLQVLSYRQPTFTSPFTLTIKEEETTIHALASWFDTWFTPDSKPWPRSAQTGEEEKRDTVGGERLQGLGACTVEAPTESDVYGLDLQGSAVTAPPPPPPEQEGAKGEVVSFTTGPHGLMTHWKQTVFLLKQPIQASRGDTITGSIQVIQSADNSRELEVELHYEVRPASLGPVRTKGEGVGTRLVQLYKVR</sequence>
<dbReference type="eggNOG" id="KOG1499">
    <property type="taxonomic scope" value="Eukaryota"/>
</dbReference>
<feature type="domain" description="Protein arginine N-methyltransferase" evidence="9">
    <location>
        <begin position="561"/>
        <end position="619"/>
    </location>
</feature>
<dbReference type="InterPro" id="IPR025799">
    <property type="entry name" value="Arg_MeTrfase"/>
</dbReference>
<dbReference type="CDD" id="cd02440">
    <property type="entry name" value="AdoMet_MTases"/>
    <property type="match status" value="1"/>
</dbReference>
<keyword evidence="4 7" id="KW-0949">S-adenosyl-L-methionine</keyword>
<feature type="region of interest" description="Disordered" evidence="8">
    <location>
        <begin position="540"/>
        <end position="559"/>
    </location>
</feature>
<dbReference type="Proteomes" id="UP000053664">
    <property type="component" value="Unassembled WGS sequence"/>
</dbReference>
<dbReference type="Gene3D" id="3.40.50.150">
    <property type="entry name" value="Vaccinia Virus protein VP39"/>
    <property type="match status" value="1"/>
</dbReference>
<feature type="region of interest" description="Disordered" evidence="8">
    <location>
        <begin position="1"/>
        <end position="58"/>
    </location>
</feature>
<evidence type="ECO:0000313" key="10">
    <source>
        <dbReference type="EMBL" id="EPQ26655.1"/>
    </source>
</evidence>
<dbReference type="PANTHER" id="PTHR11006">
    <property type="entry name" value="PROTEIN ARGININE N-METHYLTRANSFERASE"/>
    <property type="match status" value="1"/>
</dbReference>
<dbReference type="AlphaFoldDB" id="A0A061H409"/>
<name>A0A061H409_9BASI</name>
<evidence type="ECO:0000256" key="1">
    <source>
        <dbReference type="ARBA" id="ARBA00011925"/>
    </source>
</evidence>
<dbReference type="RefSeq" id="XP_007881362.1">
    <property type="nucleotide sequence ID" value="XM_007883171.1"/>
</dbReference>